<dbReference type="Gene3D" id="1.20.58.1100">
    <property type="match status" value="1"/>
</dbReference>
<dbReference type="KEGG" id="som:SOMG_04009"/>
<dbReference type="Gene3D" id="1.10.357.50">
    <property type="match status" value="1"/>
</dbReference>
<dbReference type="Gene3D" id="2.60.40.150">
    <property type="entry name" value="C2 domain"/>
    <property type="match status" value="1"/>
</dbReference>
<dbReference type="InterPro" id="IPR000008">
    <property type="entry name" value="C2_dom"/>
</dbReference>
<dbReference type="GeneID" id="80877485"/>
<reference evidence="4 5" key="1">
    <citation type="journal article" date="2023" name="G3 (Bethesda)">
        <title>A high-quality reference genome for the fission yeast Schizosaccharomyces osmophilus.</title>
        <authorList>
            <person name="Jia G.S."/>
            <person name="Zhang W.C."/>
            <person name="Liang Y."/>
            <person name="Liu X.H."/>
            <person name="Rhind N."/>
            <person name="Pidoux A."/>
            <person name="Brysch-Herzberg M."/>
            <person name="Du L.L."/>
        </authorList>
    </citation>
    <scope>NUCLEOTIDE SEQUENCE [LARGE SCALE GENOMIC DNA]</scope>
    <source>
        <strain evidence="4 5">CBS 15793</strain>
    </source>
</reference>
<dbReference type="Proteomes" id="UP001212411">
    <property type="component" value="Chromosome 2"/>
</dbReference>
<dbReference type="InterPro" id="IPR052811">
    <property type="entry name" value="Glucose_resp_signaling"/>
</dbReference>
<accession>A0AAF0AWA5</accession>
<dbReference type="PROSITE" id="PS51259">
    <property type="entry name" value="MHD2"/>
    <property type="match status" value="1"/>
</dbReference>
<dbReference type="PROSITE" id="PS51258">
    <property type="entry name" value="MHD1"/>
    <property type="match status" value="1"/>
</dbReference>
<feature type="domain" description="MHD2" evidence="3">
    <location>
        <begin position="1020"/>
        <end position="1136"/>
    </location>
</feature>
<dbReference type="SUPFAM" id="SSF49562">
    <property type="entry name" value="C2 domain (Calcium/lipid-binding domain, CaLB)"/>
    <property type="match status" value="1"/>
</dbReference>
<dbReference type="AlphaFoldDB" id="A0AAF0AWA5"/>
<organism evidence="4 5">
    <name type="scientific">Schizosaccharomyces osmophilus</name>
    <dbReference type="NCBI Taxonomy" id="2545709"/>
    <lineage>
        <taxon>Eukaryota</taxon>
        <taxon>Fungi</taxon>
        <taxon>Dikarya</taxon>
        <taxon>Ascomycota</taxon>
        <taxon>Taphrinomycotina</taxon>
        <taxon>Schizosaccharomycetes</taxon>
        <taxon>Schizosaccharomycetales</taxon>
        <taxon>Schizosaccharomycetaceae</taxon>
        <taxon>Schizosaccharomyces</taxon>
    </lineage>
</organism>
<evidence type="ECO:0000313" key="4">
    <source>
        <dbReference type="EMBL" id="WBW73382.1"/>
    </source>
</evidence>
<proteinExistence type="predicted"/>
<evidence type="ECO:0000259" key="2">
    <source>
        <dbReference type="PROSITE" id="PS51258"/>
    </source>
</evidence>
<dbReference type="InterPro" id="IPR035892">
    <property type="entry name" value="C2_domain_sf"/>
</dbReference>
<feature type="domain" description="C2" evidence="1">
    <location>
        <begin position="793"/>
        <end position="911"/>
    </location>
</feature>
<evidence type="ECO:0000313" key="5">
    <source>
        <dbReference type="Proteomes" id="UP001212411"/>
    </source>
</evidence>
<dbReference type="EMBL" id="CP115612">
    <property type="protein sequence ID" value="WBW73382.1"/>
    <property type="molecule type" value="Genomic_DNA"/>
</dbReference>
<dbReference type="SMART" id="SM00239">
    <property type="entry name" value="C2"/>
    <property type="match status" value="1"/>
</dbReference>
<evidence type="ECO:0000259" key="3">
    <source>
        <dbReference type="PROSITE" id="PS51259"/>
    </source>
</evidence>
<dbReference type="PANTHER" id="PTHR47263:SF1">
    <property type="entry name" value="C2 DOMAIN PROTEIN (AFU_ORTHOLOGUE AFUA_7G02350)"/>
    <property type="match status" value="1"/>
</dbReference>
<keyword evidence="5" id="KW-1185">Reference proteome</keyword>
<evidence type="ECO:0000259" key="1">
    <source>
        <dbReference type="PROSITE" id="PS50004"/>
    </source>
</evidence>
<dbReference type="InterPro" id="IPR014772">
    <property type="entry name" value="Munc13_dom-2"/>
</dbReference>
<dbReference type="PROSITE" id="PS50004">
    <property type="entry name" value="C2"/>
    <property type="match status" value="1"/>
</dbReference>
<sequence length="1243" mass="143717">MNCRRKPLPLHTKEVQLAESIPKEELYNWSLKNVLVLFLVQYRVSAPSTLQSVSTSQLITDKRASAISNNNNAINVKEKRGSLKYPKEFIKYLTTELENISMGRNPKYQDQLLRGTFAAFYTTISKPYIMKQMKESRRIEDLFLIFTSSVSSELTKRLGSFESDLSDEISVSFIDLCESILITRQLLAPTSDFIVHLNMYKSKIQSRTDILTSKRVSKGTEKFDFSSFPLLKVFASIFKVAYSKVLLDAENVFSTIDESAIFKDITILIDDLENDTCKYSQSVLDFSNYKAYSTYKTRELQILEQHRKIMLSFNPLLSEIYNRNHGNSSSSTPETLTCVPPVTRPYFRQLLALCLQYRSGVSDCAEEKNVNTFIRECSIYWRILPSSRLALSMELGREYFQKDIISMMNVLDYFGELSKVTKEFESVYWPKVDVSMLKTALVGIRNVLLQRIKISLINVLNNKKSNFHNLLVVLELCLENGKYVNEDLNPKAEFISIALCLQEICQEIFLNEFNISSKKAVSDGIDEILLQSRALNDRVEFIQQTCPDAIYGIISLPSLFTSVVLPNYITSAMEVTKAHLQSNAKGNLDALTNDMIDAYGDLKRMINLLRFYHQDEYELGNFEGFFQPFVDSWLNNVEVNANDWLQRALQKDTFDTLNKEAACSSSIIDLFHAFHQSFRTLMNFEWEDTLCNARFFTKFFRIVYMVLSKYTSWVLKTFFDEANKKDESVDLRTENESSSSSWLSKARTMLSGTSEVLPFHFSTFMCILLNNVHYAIQAYEELESKIDLQELVQALDQAESTKVQKLSTTNYLYTVKVIRGENLQPDDTGKIRTSYVVLTDNRGKRIGKTRPIHSMNPRWEDSFEIKAKDSLIITANLWSKGKFGDHEIFGRCSFPLTPKVYGDYIAREDWLNLNPHGELLFRIEMDGEKEHIGFYVGRTYHDLERSQSEMIRFIVNKMDPVISQNLSMPTLRRLLSGSWMDFDKTMTSVTSLFNRATLTSFSKKEDPKKEDHELTDVEIESAINDLLDFFDVNFSVIARHLSKDVFITVMSYVWDEVMCTIEDLLLPPVSAKPIERKPLPENQLNIVYSWLQFLKDYLHANGEGVKLSVLETEHYQELLKIREYYDKSTDELLEECEKITLHLYHSSRLINNLTGNNAGMSKLAKLSNKEIYRSGTIRQYVPQVQQATEGELERNERIILRILRMRANSKRFLLKHFQRKDKLKMADAMRNGYVMPLGHLKKV</sequence>
<gene>
    <name evidence="4" type="primary">ync13</name>
    <name evidence="4" type="ORF">SOMG_04009</name>
</gene>
<dbReference type="PANTHER" id="PTHR47263">
    <property type="entry name" value="ADENYLATE CYCLASE ACTIVATION PROTEIN GIT1"/>
    <property type="match status" value="1"/>
</dbReference>
<dbReference type="Pfam" id="PF06292">
    <property type="entry name" value="MUN"/>
    <property type="match status" value="1"/>
</dbReference>
<dbReference type="InterPro" id="IPR010439">
    <property type="entry name" value="MUN_dom"/>
</dbReference>
<name>A0AAF0AWA5_9SCHI</name>
<dbReference type="Pfam" id="PF00168">
    <property type="entry name" value="C2"/>
    <property type="match status" value="1"/>
</dbReference>
<feature type="domain" description="MHD1" evidence="2">
    <location>
        <begin position="593"/>
        <end position="714"/>
    </location>
</feature>
<protein>
    <submittedName>
        <fullName evidence="4">Munc family exocytic/endocytic regulator Ync13</fullName>
    </submittedName>
</protein>
<dbReference type="InterPro" id="IPR014770">
    <property type="entry name" value="Munc13_1"/>
</dbReference>
<dbReference type="RefSeq" id="XP_056037625.1">
    <property type="nucleotide sequence ID" value="XM_056182796.1"/>
</dbReference>